<dbReference type="CDD" id="cd17932">
    <property type="entry name" value="DEXQc_UvrD"/>
    <property type="match status" value="1"/>
</dbReference>
<evidence type="ECO:0000256" key="7">
    <source>
        <dbReference type="ARBA" id="ARBA00023235"/>
    </source>
</evidence>
<keyword evidence="7" id="KW-0413">Isomerase</keyword>
<dbReference type="PROSITE" id="PS51198">
    <property type="entry name" value="UVRD_HELICASE_ATP_BIND"/>
    <property type="match status" value="1"/>
</dbReference>
<dbReference type="GO" id="GO:0005524">
    <property type="term" value="F:ATP binding"/>
    <property type="evidence" value="ECO:0007669"/>
    <property type="project" value="UniProtKB-UniRule"/>
</dbReference>
<dbReference type="InterPro" id="IPR014017">
    <property type="entry name" value="DNA_helicase_UvrD-like_C"/>
</dbReference>
<comment type="caution">
    <text evidence="14">The sequence shown here is derived from an EMBL/GenBank/DDBJ whole genome shotgun (WGS) entry which is preliminary data.</text>
</comment>
<comment type="similarity">
    <text evidence="1 11">Belongs to the helicase family. UvrD subfamily.</text>
</comment>
<dbReference type="InterPro" id="IPR005751">
    <property type="entry name" value="ATP-dep_DNA_helicase_PcrA"/>
</dbReference>
<feature type="domain" description="UvrD-like helicase C-terminal" evidence="13">
    <location>
        <begin position="284"/>
        <end position="559"/>
    </location>
</feature>
<evidence type="ECO:0000256" key="3">
    <source>
        <dbReference type="ARBA" id="ARBA00022801"/>
    </source>
</evidence>
<dbReference type="GO" id="GO:0003677">
    <property type="term" value="F:DNA binding"/>
    <property type="evidence" value="ECO:0007669"/>
    <property type="project" value="UniProtKB-KW"/>
</dbReference>
<proteinExistence type="inferred from homology"/>
<dbReference type="InterPro" id="IPR014016">
    <property type="entry name" value="UvrD-like_ATP-bd"/>
</dbReference>
<organism evidence="14 15">
    <name type="scientific">Serpentinicella alkaliphila</name>
    <dbReference type="NCBI Taxonomy" id="1734049"/>
    <lineage>
        <taxon>Bacteria</taxon>
        <taxon>Bacillati</taxon>
        <taxon>Bacillota</taxon>
        <taxon>Clostridia</taxon>
        <taxon>Peptostreptococcales</taxon>
        <taxon>Natronincolaceae</taxon>
        <taxon>Serpentinicella</taxon>
    </lineage>
</organism>
<dbReference type="PROSITE" id="PS51217">
    <property type="entry name" value="UVRD_HELICASE_CTER"/>
    <property type="match status" value="1"/>
</dbReference>
<evidence type="ECO:0000256" key="10">
    <source>
        <dbReference type="PROSITE-ProRule" id="PRU00560"/>
    </source>
</evidence>
<dbReference type="Gene3D" id="1.10.10.160">
    <property type="match status" value="1"/>
</dbReference>
<evidence type="ECO:0000259" key="13">
    <source>
        <dbReference type="PROSITE" id="PS51217"/>
    </source>
</evidence>
<dbReference type="InterPro" id="IPR013986">
    <property type="entry name" value="DExx_box_DNA_helicase_dom_sf"/>
</dbReference>
<evidence type="ECO:0000256" key="8">
    <source>
        <dbReference type="ARBA" id="ARBA00034617"/>
    </source>
</evidence>
<dbReference type="GO" id="GO:0009314">
    <property type="term" value="P:response to radiation"/>
    <property type="evidence" value="ECO:0007669"/>
    <property type="project" value="UniProtKB-ARBA"/>
</dbReference>
<dbReference type="GO" id="GO:0005829">
    <property type="term" value="C:cytosol"/>
    <property type="evidence" value="ECO:0007669"/>
    <property type="project" value="TreeGrafter"/>
</dbReference>
<evidence type="ECO:0000313" key="15">
    <source>
        <dbReference type="Proteomes" id="UP000295504"/>
    </source>
</evidence>
<dbReference type="FunFam" id="1.10.10.160:FF:000001">
    <property type="entry name" value="ATP-dependent DNA helicase"/>
    <property type="match status" value="1"/>
</dbReference>
<keyword evidence="5 10" id="KW-0067">ATP-binding</keyword>
<dbReference type="CDD" id="cd18807">
    <property type="entry name" value="SF1_C_UvrD"/>
    <property type="match status" value="1"/>
</dbReference>
<keyword evidence="15" id="KW-1185">Reference proteome</keyword>
<comment type="catalytic activity">
    <reaction evidence="9 11">
        <text>ATP + H2O = ADP + phosphate + H(+)</text>
        <dbReference type="Rhea" id="RHEA:13065"/>
        <dbReference type="ChEBI" id="CHEBI:15377"/>
        <dbReference type="ChEBI" id="CHEBI:15378"/>
        <dbReference type="ChEBI" id="CHEBI:30616"/>
        <dbReference type="ChEBI" id="CHEBI:43474"/>
        <dbReference type="ChEBI" id="CHEBI:456216"/>
        <dbReference type="EC" id="5.6.2.4"/>
    </reaction>
</comment>
<protein>
    <recommendedName>
        <fullName evidence="11">ATP-dependent DNA helicase</fullName>
        <ecNumber evidence="11">5.6.2.4</ecNumber>
    </recommendedName>
</protein>
<keyword evidence="6 11" id="KW-0238">DNA-binding</keyword>
<dbReference type="PANTHER" id="PTHR11070:SF2">
    <property type="entry name" value="ATP-DEPENDENT DNA HELICASE SRS2"/>
    <property type="match status" value="1"/>
</dbReference>
<dbReference type="FunFam" id="1.10.486.10:FF:000003">
    <property type="entry name" value="ATP-dependent DNA helicase"/>
    <property type="match status" value="1"/>
</dbReference>
<evidence type="ECO:0000256" key="9">
    <source>
        <dbReference type="ARBA" id="ARBA00048988"/>
    </source>
</evidence>
<keyword evidence="4 10" id="KW-0347">Helicase</keyword>
<feature type="domain" description="UvrD-like helicase ATP-binding" evidence="12">
    <location>
        <begin position="4"/>
        <end position="283"/>
    </location>
</feature>
<dbReference type="Pfam" id="PF13361">
    <property type="entry name" value="UvrD_C"/>
    <property type="match status" value="1"/>
</dbReference>
<reference evidence="14 15" key="1">
    <citation type="submission" date="2019-03" db="EMBL/GenBank/DDBJ databases">
        <title>Genomic Encyclopedia of Type Strains, Phase IV (KMG-IV): sequencing the most valuable type-strain genomes for metagenomic binning, comparative biology and taxonomic classification.</title>
        <authorList>
            <person name="Goeker M."/>
        </authorList>
    </citation>
    <scope>NUCLEOTIDE SEQUENCE [LARGE SCALE GENOMIC DNA]</scope>
    <source>
        <strain evidence="14 15">DSM 100013</strain>
    </source>
</reference>
<dbReference type="GO" id="GO:0000725">
    <property type="term" value="P:recombinational repair"/>
    <property type="evidence" value="ECO:0007669"/>
    <property type="project" value="TreeGrafter"/>
</dbReference>
<keyword evidence="3 10" id="KW-0378">Hydrolase</keyword>
<dbReference type="Pfam" id="PF00580">
    <property type="entry name" value="UvrD-helicase"/>
    <property type="match status" value="1"/>
</dbReference>
<accession>A0A4R2TQ75</accession>
<evidence type="ECO:0000256" key="4">
    <source>
        <dbReference type="ARBA" id="ARBA00022806"/>
    </source>
</evidence>
<dbReference type="GO" id="GO:0043138">
    <property type="term" value="F:3'-5' DNA helicase activity"/>
    <property type="evidence" value="ECO:0007669"/>
    <property type="project" value="UniProtKB-EC"/>
</dbReference>
<feature type="binding site" evidence="10">
    <location>
        <begin position="25"/>
        <end position="32"/>
    </location>
    <ligand>
        <name>ATP</name>
        <dbReference type="ChEBI" id="CHEBI:30616"/>
    </ligand>
</feature>
<dbReference type="GO" id="GO:0016887">
    <property type="term" value="F:ATP hydrolysis activity"/>
    <property type="evidence" value="ECO:0007669"/>
    <property type="project" value="RHEA"/>
</dbReference>
<gene>
    <name evidence="14" type="ORF">EDD79_100945</name>
</gene>
<dbReference type="GO" id="GO:0033202">
    <property type="term" value="C:DNA helicase complex"/>
    <property type="evidence" value="ECO:0007669"/>
    <property type="project" value="TreeGrafter"/>
</dbReference>
<dbReference type="PANTHER" id="PTHR11070">
    <property type="entry name" value="UVRD / RECB / PCRA DNA HELICASE FAMILY MEMBER"/>
    <property type="match status" value="1"/>
</dbReference>
<evidence type="ECO:0000256" key="6">
    <source>
        <dbReference type="ARBA" id="ARBA00023125"/>
    </source>
</evidence>
<dbReference type="InterPro" id="IPR027417">
    <property type="entry name" value="P-loop_NTPase"/>
</dbReference>
<name>A0A4R2TQ75_9FIRM</name>
<comment type="catalytic activity">
    <reaction evidence="8">
        <text>Couples ATP hydrolysis with the unwinding of duplex DNA by translocating in the 3'-5' direction.</text>
        <dbReference type="EC" id="5.6.2.4"/>
    </reaction>
</comment>
<dbReference type="Gene3D" id="3.40.50.300">
    <property type="entry name" value="P-loop containing nucleotide triphosphate hydrolases"/>
    <property type="match status" value="2"/>
</dbReference>
<evidence type="ECO:0000256" key="11">
    <source>
        <dbReference type="RuleBase" id="RU364053"/>
    </source>
</evidence>
<dbReference type="EMBL" id="SLYC01000009">
    <property type="protein sequence ID" value="TCQ03465.1"/>
    <property type="molecule type" value="Genomic_DNA"/>
</dbReference>
<dbReference type="Proteomes" id="UP000295504">
    <property type="component" value="Unassembled WGS sequence"/>
</dbReference>
<dbReference type="NCBIfam" id="TIGR01073">
    <property type="entry name" value="pcrA"/>
    <property type="match status" value="1"/>
</dbReference>
<dbReference type="RefSeq" id="WP_132848012.1">
    <property type="nucleotide sequence ID" value="NZ_CP058648.1"/>
</dbReference>
<evidence type="ECO:0000256" key="1">
    <source>
        <dbReference type="ARBA" id="ARBA00009922"/>
    </source>
</evidence>
<dbReference type="OrthoDB" id="9810135at2"/>
<dbReference type="SUPFAM" id="SSF52540">
    <property type="entry name" value="P-loop containing nucleoside triphosphate hydrolases"/>
    <property type="match status" value="1"/>
</dbReference>
<sequence length="727" mass="82981">MNLDHLNKEQKEAVLHTEGPLLVLAGAGSGKTRVLTHRIAYLINEKGISPDNILAITFTNKAAKEMKERLNSLLGYNYRSLWVSTFHSACVRILRMEIEKLGYGKNFVIYDTTDQQVVVKDCLKKLNMSDKDYDPKNILSVIGSAKDKLITPEEFLKSADDFRTEKIGKVYEMYQKRLKKNNALDFDDLIMKTVILFEQFPLVLSFYQNQFKYILVDEFQDTNMGQYRLVNLLAKKHQNLCVVGDDDQSIYGWRGADIRNILGFEMDFPKAKVVKLEENYRSTKNILEAANCVVAKNMGRKSKKLWTSNEEGTVIGYYCADNEHDEARYIAQSIESIIRKENKIYSDCSILYRTNAQSRVLENALMKEGIPYKIYGGTPFYSRKEIKDILAYLNIIENAIDDVSINRVINVPKRGIGAKAIEKLEQFAEENEISFFESLLKADKVVGLSSAQREKVMQFAFLMVDLQKKKDSLSVTELTEEVYSKTGYIDSLKAENTVEALGRIENLEEFKSLTLDYDKNSETKTLEDFLAKTSLESATDHLSEEDNAVVLMTMHSAKGLEFPIVFMPGMEEGIFPSPMSLRENNEEEERRLCYVGITRAMERLYMTHTKMRTLYGRTSFHEISRFIDEIPAELIDRNKPTYNRKQGVRDMQFSPVFKGQLHHTTNFTSNKETASSNTSIKAGTKVKHPKFGIGTIVLLEKTVATIAFDGMGLKKIDTAFVNLAIVE</sequence>
<keyword evidence="2 10" id="KW-0547">Nucleotide-binding</keyword>
<dbReference type="GO" id="GO:0006260">
    <property type="term" value="P:DNA replication"/>
    <property type="evidence" value="ECO:0007669"/>
    <property type="project" value="InterPro"/>
</dbReference>
<dbReference type="EC" id="5.6.2.4" evidence="11"/>
<evidence type="ECO:0000259" key="12">
    <source>
        <dbReference type="PROSITE" id="PS51198"/>
    </source>
</evidence>
<dbReference type="InterPro" id="IPR000212">
    <property type="entry name" value="DNA_helicase_UvrD/REP"/>
</dbReference>
<evidence type="ECO:0000313" key="14">
    <source>
        <dbReference type="EMBL" id="TCQ03465.1"/>
    </source>
</evidence>
<evidence type="ECO:0000256" key="2">
    <source>
        <dbReference type="ARBA" id="ARBA00022741"/>
    </source>
</evidence>
<dbReference type="AlphaFoldDB" id="A0A4R2TQ75"/>
<dbReference type="Gene3D" id="1.10.486.10">
    <property type="entry name" value="PCRA, domain 4"/>
    <property type="match status" value="1"/>
</dbReference>
<evidence type="ECO:0000256" key="5">
    <source>
        <dbReference type="ARBA" id="ARBA00022840"/>
    </source>
</evidence>